<feature type="domain" description="B30.2/SPRY" evidence="4">
    <location>
        <begin position="83"/>
        <end position="282"/>
    </location>
</feature>
<dbReference type="PROSITE" id="PS50188">
    <property type="entry name" value="B302_SPRY"/>
    <property type="match status" value="1"/>
</dbReference>
<dbReference type="SUPFAM" id="SSF52047">
    <property type="entry name" value="RNI-like"/>
    <property type="match status" value="1"/>
</dbReference>
<reference evidence="5" key="1">
    <citation type="submission" date="2025-08" db="UniProtKB">
        <authorList>
            <consortium name="Ensembl"/>
        </authorList>
    </citation>
    <scope>IDENTIFICATION</scope>
</reference>
<dbReference type="CDD" id="cd16040">
    <property type="entry name" value="SPRY_PRY_SNTX"/>
    <property type="match status" value="1"/>
</dbReference>
<dbReference type="Proteomes" id="UP000694700">
    <property type="component" value="Unplaced"/>
</dbReference>
<evidence type="ECO:0000313" key="6">
    <source>
        <dbReference type="Proteomes" id="UP000694700"/>
    </source>
</evidence>
<evidence type="ECO:0000256" key="1">
    <source>
        <dbReference type="ARBA" id="ARBA00022723"/>
    </source>
</evidence>
<dbReference type="PANTHER" id="PTHR25465:SF14">
    <property type="entry name" value="E3 UBIQUITIN-PROTEIN LIGASE TRIM65"/>
    <property type="match status" value="1"/>
</dbReference>
<dbReference type="PRINTS" id="PR01407">
    <property type="entry name" value="BUTYPHLNCDUF"/>
</dbReference>
<dbReference type="InterPro" id="IPR006574">
    <property type="entry name" value="PRY"/>
</dbReference>
<dbReference type="Pfam" id="PF13765">
    <property type="entry name" value="PRY"/>
    <property type="match status" value="1"/>
</dbReference>
<evidence type="ECO:0000256" key="3">
    <source>
        <dbReference type="ARBA" id="ARBA00022833"/>
    </source>
</evidence>
<dbReference type="SMART" id="SM00589">
    <property type="entry name" value="PRY"/>
    <property type="match status" value="1"/>
</dbReference>
<organism evidence="5 6">
    <name type="scientific">Cyprinus carpio</name>
    <name type="common">Common carp</name>
    <dbReference type="NCBI Taxonomy" id="7962"/>
    <lineage>
        <taxon>Eukaryota</taxon>
        <taxon>Metazoa</taxon>
        <taxon>Chordata</taxon>
        <taxon>Craniata</taxon>
        <taxon>Vertebrata</taxon>
        <taxon>Euteleostomi</taxon>
        <taxon>Actinopterygii</taxon>
        <taxon>Neopterygii</taxon>
        <taxon>Teleostei</taxon>
        <taxon>Ostariophysi</taxon>
        <taxon>Cypriniformes</taxon>
        <taxon>Cyprinidae</taxon>
        <taxon>Cyprininae</taxon>
        <taxon>Cyprinus</taxon>
    </lineage>
</organism>
<name>A0A8C2B6B3_CYPCA</name>
<dbReference type="Gene3D" id="3.80.10.10">
    <property type="entry name" value="Ribonuclease Inhibitor"/>
    <property type="match status" value="1"/>
</dbReference>
<evidence type="ECO:0000313" key="5">
    <source>
        <dbReference type="Ensembl" id="ENSCCRP00015114953.1"/>
    </source>
</evidence>
<dbReference type="InterPro" id="IPR051051">
    <property type="entry name" value="E3_ubiq-ligase_TRIM/RNF"/>
</dbReference>
<dbReference type="SUPFAM" id="SSF49899">
    <property type="entry name" value="Concanavalin A-like lectins/glucanases"/>
    <property type="match status" value="1"/>
</dbReference>
<dbReference type="GO" id="GO:0005737">
    <property type="term" value="C:cytoplasm"/>
    <property type="evidence" value="ECO:0007669"/>
    <property type="project" value="UniProtKB-ARBA"/>
</dbReference>
<keyword evidence="1" id="KW-0479">Metal-binding</keyword>
<dbReference type="GO" id="GO:0008270">
    <property type="term" value="F:zinc ion binding"/>
    <property type="evidence" value="ECO:0007669"/>
    <property type="project" value="UniProtKB-KW"/>
</dbReference>
<dbReference type="InterPro" id="IPR003877">
    <property type="entry name" value="SPRY_dom"/>
</dbReference>
<keyword evidence="3" id="KW-0862">Zinc</keyword>
<proteinExistence type="predicted"/>
<evidence type="ECO:0000259" key="4">
    <source>
        <dbReference type="PROSITE" id="PS50188"/>
    </source>
</evidence>
<evidence type="ECO:0000256" key="2">
    <source>
        <dbReference type="ARBA" id="ARBA00022771"/>
    </source>
</evidence>
<dbReference type="Pfam" id="PF00622">
    <property type="entry name" value="SPRY"/>
    <property type="match status" value="1"/>
</dbReference>
<dbReference type="InterPro" id="IPR043136">
    <property type="entry name" value="B30.2/SPRY_sf"/>
</dbReference>
<dbReference type="InterPro" id="IPR001870">
    <property type="entry name" value="B30.2/SPRY"/>
</dbReference>
<dbReference type="InterPro" id="IPR032675">
    <property type="entry name" value="LRR_dom_sf"/>
</dbReference>
<dbReference type="PANTHER" id="PTHR25465">
    <property type="entry name" value="B-BOX DOMAIN CONTAINING"/>
    <property type="match status" value="1"/>
</dbReference>
<sequence>MVTEKGCGYVSSALGSNPSHLRELDLSYNNPGESGVKLLSEKLEDPKYRLDKLNVDHGGEFRIKAGLHKCMSTHTHTHTHTHTFSDVCCYKCCLFLCSDFCDLTLDPVTANRNLILSEDNRKVTYVEEYQAYPDHPERFERHPQVLSRESLSGRCYWEAEWSGQAEMSVAYKGISRKGKSRDCWLGFNNNSWCLSCINDTFCVWYNYYATDTHVPLSYLNRVAVYVDVSAGILSFFSVSDTHKLTHIHTFNNTFTEPLYAGFGLLAYAFISTVSLCQSENPVGNNIDVTCTRE</sequence>
<dbReference type="SMART" id="SM00449">
    <property type="entry name" value="SPRY"/>
    <property type="match status" value="1"/>
</dbReference>
<dbReference type="AlphaFoldDB" id="A0A8C2B6B3"/>
<protein>
    <recommendedName>
        <fullName evidence="4">B30.2/SPRY domain-containing protein</fullName>
    </recommendedName>
</protein>
<dbReference type="InterPro" id="IPR013320">
    <property type="entry name" value="ConA-like_dom_sf"/>
</dbReference>
<keyword evidence="2" id="KW-0863">Zinc-finger</keyword>
<dbReference type="Ensembl" id="ENSCCRT00015118606.1">
    <property type="protein sequence ID" value="ENSCCRP00015114953.1"/>
    <property type="gene ID" value="ENSCCRG00015045438.1"/>
</dbReference>
<dbReference type="Gene3D" id="2.60.120.920">
    <property type="match status" value="1"/>
</dbReference>
<accession>A0A8C2B6B3</accession>
<dbReference type="InterPro" id="IPR003879">
    <property type="entry name" value="Butyrophylin_SPRY"/>
</dbReference>